<organism evidence="1 2">
    <name type="scientific">Candidatus Syntrophosphaera thermopropionivorans</name>
    <dbReference type="NCBI Taxonomy" id="2593015"/>
    <lineage>
        <taxon>Bacteria</taxon>
        <taxon>Pseudomonadati</taxon>
        <taxon>Candidatus Cloacimonadota</taxon>
        <taxon>Candidatus Cloacimonadia</taxon>
        <taxon>Candidatus Cloacimonadales</taxon>
        <taxon>Candidatus Cloacimonadaceae</taxon>
        <taxon>Candidatus Syntrophosphaera</taxon>
    </lineage>
</organism>
<evidence type="ECO:0000313" key="1">
    <source>
        <dbReference type="EMBL" id="TDF73384.1"/>
    </source>
</evidence>
<gene>
    <name evidence="1" type="ORF">E0946_03220</name>
</gene>
<comment type="caution">
    <text evidence="1">The sequence shown here is derived from an EMBL/GenBank/DDBJ whole genome shotgun (WGS) entry which is preliminary data.</text>
</comment>
<dbReference type="Proteomes" id="UP000294588">
    <property type="component" value="Unassembled WGS sequence"/>
</dbReference>
<sequence length="943" mass="108590">MNLKKLIFISVLFCALFTILPALPNELLEQPLQQDPAILSGQLPNGFTYYIQHNPNPSHLAELRLYVDAGSVDEDDDQRGLAHFTEHMVFNGTKNFAKSELVNYLSSIGMGYANGLNAMTSYDYTIYTFKIPTDDKEKLNKGLMILSDMAYQATFDPEEIEKERGVIIEEWRMGQDAESRIRDKQNSVILAGSRYAERSPIGTFEVISSFTRDTLLRFYTDWYRPDLQKLVIVGDFDPQEILALVTQYFGVIPKPVNPRPKQEFKVPENLTPVAVVATDPEYPYNILNVMWKKEPSPVQTYGSYLNYLKNSLFYTMLNSRLDEFSKSPNPPYSFAAAYEYPMLRTMSTAAIMSMFLPNKAETALTTMLTEAERVQRYGFLDSEFERAKSQILRELQQAVDQKETRESSQIAWELVFDLSYNDVTLSAEQDLELTKSFLTELTLPEINAIVTQLIQEKNMCISIGAPEKEGLTYPSEERLLEIAQHISTQELEAYEDKALSAPLMSHLPKPVKIKKESYDPETGIYYWQLKNGIKIYAKKTDFKNDEVLLSAISPGGYTRYNKEDIPAAELVSSYLKESGFGSFDAVSLSKATADKVVRVSLDVGPYTETLDASCSPKDMELMFQMIYQYTTNPRFNAQDFQSFIQRTKTYYENRNLDPLNVFMDKIDKELYNNHPYRVNLAEVDLDKIEMSTVERIFRDRFADFSDFSFIIVGNFDEILIKQYCQIYLGNLPTKKRKEQIKDVNIYPISGQKEVRFSKGATDRAFVSHITNGSYKPNIENDVLMDGLLYVMNEKLRENIREERSGVYLIQAWSDMTPYPKPYYLLNIVMACAPVRVDELNNAIFATLDSLQSNFIDERYIISARETLKQQFKQNIRSNRYWINQLRTNIWLGKPLTEFTNRPQYIDRLTPESIVSAANSYLRFNDNKLSVIMLPENGKKDSKN</sequence>
<keyword evidence="2" id="KW-1185">Reference proteome</keyword>
<evidence type="ECO:0000313" key="2">
    <source>
        <dbReference type="Proteomes" id="UP000294588"/>
    </source>
</evidence>
<protein>
    <submittedName>
        <fullName evidence="1">Insulinase family protein</fullName>
    </submittedName>
</protein>
<accession>A0AC61QJN7</accession>
<reference evidence="1" key="1">
    <citation type="submission" date="2019-03" db="EMBL/GenBank/DDBJ databases">
        <title>Candidatus Syntrophosphaera thermopropionivorans: a novel player in syntrophic propionate oxidation during anaerobic digestion.</title>
        <authorList>
            <person name="Dyksma S."/>
        </authorList>
    </citation>
    <scope>NUCLEOTIDE SEQUENCE</scope>
    <source>
        <strain evidence="1">W5</strain>
    </source>
</reference>
<dbReference type="EMBL" id="SMOG01000006">
    <property type="protein sequence ID" value="TDF73384.1"/>
    <property type="molecule type" value="Genomic_DNA"/>
</dbReference>
<proteinExistence type="predicted"/>
<name>A0AC61QJN7_9BACT</name>